<keyword evidence="1" id="KW-0614">Plasmid</keyword>
<dbReference type="Pfam" id="PF07963">
    <property type="entry name" value="N_methyl"/>
    <property type="match status" value="1"/>
</dbReference>
<protein>
    <submittedName>
        <fullName evidence="1">PilW family protein</fullName>
    </submittedName>
</protein>
<proteinExistence type="predicted"/>
<reference evidence="1" key="1">
    <citation type="submission" date="2021-04" db="EMBL/GenBank/DDBJ databases">
        <title>Oceanospirillales bacteria with DddD are important DMSP degraders in coastal seawater.</title>
        <authorList>
            <person name="Liu J."/>
        </authorList>
    </citation>
    <scope>NUCLEOTIDE SEQUENCE</scope>
    <source>
        <strain evidence="1">GY6</strain>
        <plasmid evidence="1">unnamed</plasmid>
    </source>
</reference>
<dbReference type="Pfam" id="PF16074">
    <property type="entry name" value="PilW"/>
    <property type="match status" value="1"/>
</dbReference>
<dbReference type="InterPro" id="IPR032092">
    <property type="entry name" value="PilW"/>
</dbReference>
<sequence length="244" mass="26284">MGSAIHLKRSQSGFSMVELMVSTVIGLLLTAAMLAAFVASAKTYQIQDAMAEVQEGGRYASNILLKDLRQSGAKAFGGVLIEGVENDAKKINSFEISHANNALVILQDNVRSEIVYLPGLKTASSEGRAYYIGYSSGGVPSLYRNNQPLVEGVTGLVMEYGVDSDADQLVDSYRRISDMSASDWSEVISARFYLLMRSSGSGVTDKSQVLPAPFDALDTSDRRLYQVYTATALIRNALAVKGAD</sequence>
<evidence type="ECO:0000313" key="2">
    <source>
        <dbReference type="Proteomes" id="UP001059950"/>
    </source>
</evidence>
<geneLocation type="plasmid" evidence="1 2">
    <name>unnamed</name>
</geneLocation>
<dbReference type="EMBL" id="CP073345">
    <property type="protein sequence ID" value="UTW05730.1"/>
    <property type="molecule type" value="Genomic_DNA"/>
</dbReference>
<keyword evidence="2" id="KW-1185">Reference proteome</keyword>
<gene>
    <name evidence="1" type="ORF">KDX31_19840</name>
</gene>
<dbReference type="InterPro" id="IPR012902">
    <property type="entry name" value="N_methyl_site"/>
</dbReference>
<dbReference type="NCBIfam" id="TIGR02532">
    <property type="entry name" value="IV_pilin_GFxxxE"/>
    <property type="match status" value="1"/>
</dbReference>
<dbReference type="Proteomes" id="UP001059950">
    <property type="component" value="Plasmid unnamed"/>
</dbReference>
<name>A0ABY5H0F3_9GAMM</name>
<evidence type="ECO:0000313" key="1">
    <source>
        <dbReference type="EMBL" id="UTW05730.1"/>
    </source>
</evidence>
<organism evidence="1 2">
    <name type="scientific">Amphritea atlantica</name>
    <dbReference type="NCBI Taxonomy" id="355243"/>
    <lineage>
        <taxon>Bacteria</taxon>
        <taxon>Pseudomonadati</taxon>
        <taxon>Pseudomonadota</taxon>
        <taxon>Gammaproteobacteria</taxon>
        <taxon>Oceanospirillales</taxon>
        <taxon>Oceanospirillaceae</taxon>
        <taxon>Amphritea</taxon>
    </lineage>
</organism>
<accession>A0ABY5H0F3</accession>